<dbReference type="PROSITE" id="PS50105">
    <property type="entry name" value="SAM_DOMAIN"/>
    <property type="match status" value="1"/>
</dbReference>
<dbReference type="PANTHER" id="PTHR46829">
    <property type="entry name" value="STERILE ALPHA MOTIF DOMAIN-CONTAINING PROTEIN 15"/>
    <property type="match status" value="1"/>
</dbReference>
<evidence type="ECO:0000313" key="1">
    <source>
        <dbReference type="EMBL" id="KGB41951.1"/>
    </source>
</evidence>
<dbReference type="Pfam" id="PF07647">
    <property type="entry name" value="SAM_2"/>
    <property type="match status" value="1"/>
</dbReference>
<dbReference type="EMBL" id="KL252262">
    <property type="protein sequence ID" value="KGB41951.1"/>
    <property type="molecule type" value="Genomic_DNA"/>
</dbReference>
<reference evidence="1" key="1">
    <citation type="journal article" date="2012" name="Nat. Genet.">
        <title>Whole-genome sequence of Schistosoma haematobium.</title>
        <authorList>
            <person name="Young N.D."/>
            <person name="Jex A.R."/>
            <person name="Li B."/>
            <person name="Liu S."/>
            <person name="Yang L."/>
            <person name="Xiong Z."/>
            <person name="Li Y."/>
            <person name="Cantacessi C."/>
            <person name="Hall R.S."/>
            <person name="Xu X."/>
            <person name="Chen F."/>
            <person name="Wu X."/>
            <person name="Zerlotini A."/>
            <person name="Oliveira G."/>
            <person name="Hofmann A."/>
            <person name="Zhang G."/>
            <person name="Fang X."/>
            <person name="Kang Y."/>
            <person name="Campbell B.E."/>
            <person name="Loukas A."/>
            <person name="Ranganathan S."/>
            <person name="Rollinson D."/>
            <person name="Rinaldi G."/>
            <person name="Brindley P.J."/>
            <person name="Yang H."/>
            <person name="Wang J."/>
            <person name="Wang J."/>
            <person name="Gasser R.B."/>
        </authorList>
    </citation>
    <scope>NUCLEOTIDE SEQUENCE [LARGE SCALE GENOMIC DNA]</scope>
</reference>
<dbReference type="KEGG" id="shx:MS3_00008871"/>
<dbReference type="InterPro" id="IPR001660">
    <property type="entry name" value="SAM"/>
</dbReference>
<gene>
    <name evidence="1" type="ORF">MS3_10519</name>
</gene>
<dbReference type="AlphaFoldDB" id="A0A095B416"/>
<dbReference type="RefSeq" id="XP_012801759.2">
    <property type="nucleotide sequence ID" value="XM_012946305.3"/>
</dbReference>
<proteinExistence type="predicted"/>
<dbReference type="Gene3D" id="1.10.150.50">
    <property type="entry name" value="Transcription Factor, Ets-1"/>
    <property type="match status" value="1"/>
</dbReference>
<dbReference type="PANTHER" id="PTHR46829:SF1">
    <property type="entry name" value="STERILE ALPHA MOTIF DOMAIN-CONTAINING PROTEIN 15"/>
    <property type="match status" value="1"/>
</dbReference>
<dbReference type="SUPFAM" id="SSF47769">
    <property type="entry name" value="SAM/Pointed domain"/>
    <property type="match status" value="1"/>
</dbReference>
<name>A0A095B416_SCHHA</name>
<feature type="non-terminal residue" evidence="1">
    <location>
        <position position="71"/>
    </location>
</feature>
<accession>A0A095B416</accession>
<dbReference type="InterPro" id="IPR013761">
    <property type="entry name" value="SAM/pointed_sf"/>
</dbReference>
<protein>
    <submittedName>
        <fullName evidence="1">Sterile alpha motif domain-containing protein 15</fullName>
    </submittedName>
</protein>
<organism evidence="1">
    <name type="scientific">Schistosoma haematobium</name>
    <name type="common">Blood fluke</name>
    <dbReference type="NCBI Taxonomy" id="6185"/>
    <lineage>
        <taxon>Eukaryota</taxon>
        <taxon>Metazoa</taxon>
        <taxon>Spiralia</taxon>
        <taxon>Lophotrochozoa</taxon>
        <taxon>Platyhelminthes</taxon>
        <taxon>Trematoda</taxon>
        <taxon>Digenea</taxon>
        <taxon>Strigeidida</taxon>
        <taxon>Schistosomatoidea</taxon>
        <taxon>Schistosomatidae</taxon>
        <taxon>Schistosoma</taxon>
    </lineage>
</organism>
<dbReference type="SMART" id="SM00454">
    <property type="entry name" value="SAM"/>
    <property type="match status" value="1"/>
</dbReference>
<sequence>MSFAEICNSTQIPKALLWDVNQVASWIEGIGYSQYKECFTENQIDGRSLINIHSSTLPHLGVTEFADIKVN</sequence>